<evidence type="ECO:0000256" key="6">
    <source>
        <dbReference type="SAM" id="MobiDB-lite"/>
    </source>
</evidence>
<organism evidence="8 9">
    <name type="scientific">Chlamydomonas schloesseri</name>
    <dbReference type="NCBI Taxonomy" id="2026947"/>
    <lineage>
        <taxon>Eukaryota</taxon>
        <taxon>Viridiplantae</taxon>
        <taxon>Chlorophyta</taxon>
        <taxon>core chlorophytes</taxon>
        <taxon>Chlorophyceae</taxon>
        <taxon>CS clade</taxon>
        <taxon>Chlamydomonadales</taxon>
        <taxon>Chlamydomonadaceae</taxon>
        <taxon>Chlamydomonas</taxon>
    </lineage>
</organism>
<dbReference type="Pfam" id="PF01753">
    <property type="entry name" value="zf-MYND"/>
    <property type="match status" value="1"/>
</dbReference>
<name>A0A836BD94_9CHLO</name>
<dbReference type="SUPFAM" id="SSF144232">
    <property type="entry name" value="HIT/MYND zinc finger-like"/>
    <property type="match status" value="1"/>
</dbReference>
<sequence>MARKLGDIAREPPAGFHAPGGYKSVAGGQQARQARAGKPQNAMPETLHYVPPTPWPPTEPAHEPARRSQAQREVALQNGRVAGKLREIYKHTPNSFLEKNKLGSGFDCNDRWALRTALYEAGQAGTAGSGGAAAGAARAAAAVVGGDGAAAARSAWGAAAGGNALDMEQASVPKSLGVATCGGCAAKCFYAADGPRLFRCRACKAAWYCSEACAKLDYTSHKSICKYVTTGHWAPGGMRPSEECWVNNAAMAVVRRDLQLRRAAEAAAGGSGSSAPGTPRSAGAGGGGGGGSGRGSPAVGVGGGRGGGGRAVGRPASAGAGRPGTATSAAGGRGGAGAGAGAPSPTKRVSLVGVATGVPEMDEETLGSEVEVLFQLQAKYEALRRRELAAEAELADVERRAAQGLDGPRPCMFQMQRFAGEGKKKQGGGAGGGGAGGGGGRPASAGRSYQADKRPVWKDTASFL</sequence>
<feature type="compositionally biased region" description="Gly residues" evidence="6">
    <location>
        <begin position="427"/>
        <end position="441"/>
    </location>
</feature>
<evidence type="ECO:0000256" key="5">
    <source>
        <dbReference type="SAM" id="Coils"/>
    </source>
</evidence>
<dbReference type="OrthoDB" id="537460at2759"/>
<dbReference type="Gene3D" id="6.10.140.2220">
    <property type="match status" value="1"/>
</dbReference>
<accession>A0A836BD94</accession>
<protein>
    <recommendedName>
        <fullName evidence="7">MYND-type domain-containing protein</fullName>
    </recommendedName>
</protein>
<keyword evidence="5" id="KW-0175">Coiled coil</keyword>
<dbReference type="Proteomes" id="UP000613740">
    <property type="component" value="Unassembled WGS sequence"/>
</dbReference>
<feature type="compositionally biased region" description="Low complexity" evidence="6">
    <location>
        <begin position="312"/>
        <end position="330"/>
    </location>
</feature>
<evidence type="ECO:0000256" key="3">
    <source>
        <dbReference type="ARBA" id="ARBA00022833"/>
    </source>
</evidence>
<dbReference type="PROSITE" id="PS50865">
    <property type="entry name" value="ZF_MYND_2"/>
    <property type="match status" value="1"/>
</dbReference>
<feature type="region of interest" description="Disordered" evidence="6">
    <location>
        <begin position="422"/>
        <end position="464"/>
    </location>
</feature>
<feature type="compositionally biased region" description="Low complexity" evidence="6">
    <location>
        <begin position="265"/>
        <end position="282"/>
    </location>
</feature>
<evidence type="ECO:0000256" key="2">
    <source>
        <dbReference type="ARBA" id="ARBA00022771"/>
    </source>
</evidence>
<dbReference type="GO" id="GO:0008270">
    <property type="term" value="F:zinc ion binding"/>
    <property type="evidence" value="ECO:0007669"/>
    <property type="project" value="UniProtKB-KW"/>
</dbReference>
<evidence type="ECO:0000256" key="1">
    <source>
        <dbReference type="ARBA" id="ARBA00022723"/>
    </source>
</evidence>
<evidence type="ECO:0000259" key="7">
    <source>
        <dbReference type="PROSITE" id="PS50865"/>
    </source>
</evidence>
<keyword evidence="9" id="KW-1185">Reference proteome</keyword>
<evidence type="ECO:0000313" key="9">
    <source>
        <dbReference type="Proteomes" id="UP000613740"/>
    </source>
</evidence>
<feature type="compositionally biased region" description="Gly residues" evidence="6">
    <location>
        <begin position="283"/>
        <end position="311"/>
    </location>
</feature>
<feature type="coiled-coil region" evidence="5">
    <location>
        <begin position="373"/>
        <end position="400"/>
    </location>
</feature>
<dbReference type="AlphaFoldDB" id="A0A836BD94"/>
<gene>
    <name evidence="8" type="ORF">HYH02_001464</name>
</gene>
<dbReference type="EMBL" id="JAEHOD010000002">
    <property type="protein sequence ID" value="KAG2454445.1"/>
    <property type="molecule type" value="Genomic_DNA"/>
</dbReference>
<dbReference type="PROSITE" id="PS01360">
    <property type="entry name" value="ZF_MYND_1"/>
    <property type="match status" value="1"/>
</dbReference>
<feature type="region of interest" description="Disordered" evidence="6">
    <location>
        <begin position="265"/>
        <end position="347"/>
    </location>
</feature>
<feature type="compositionally biased region" description="Basic and acidic residues" evidence="6">
    <location>
        <begin position="1"/>
        <end position="10"/>
    </location>
</feature>
<keyword evidence="3" id="KW-0862">Zinc</keyword>
<reference evidence="8" key="1">
    <citation type="journal article" date="2020" name="bioRxiv">
        <title>Comparative genomics of Chlamydomonas.</title>
        <authorList>
            <person name="Craig R.J."/>
            <person name="Hasan A.R."/>
            <person name="Ness R.W."/>
            <person name="Keightley P.D."/>
        </authorList>
    </citation>
    <scope>NUCLEOTIDE SEQUENCE</scope>
    <source>
        <strain evidence="8">CCAP 11/173</strain>
    </source>
</reference>
<evidence type="ECO:0000313" key="8">
    <source>
        <dbReference type="EMBL" id="KAG2454445.1"/>
    </source>
</evidence>
<keyword evidence="2 4" id="KW-0863">Zinc-finger</keyword>
<proteinExistence type="predicted"/>
<feature type="compositionally biased region" description="Gly residues" evidence="6">
    <location>
        <begin position="331"/>
        <end position="340"/>
    </location>
</feature>
<dbReference type="InterPro" id="IPR002893">
    <property type="entry name" value="Znf_MYND"/>
</dbReference>
<evidence type="ECO:0000256" key="4">
    <source>
        <dbReference type="PROSITE-ProRule" id="PRU00134"/>
    </source>
</evidence>
<keyword evidence="1" id="KW-0479">Metal-binding</keyword>
<feature type="domain" description="MYND-type" evidence="7">
    <location>
        <begin position="181"/>
        <end position="225"/>
    </location>
</feature>
<comment type="caution">
    <text evidence="8">The sequence shown here is derived from an EMBL/GenBank/DDBJ whole genome shotgun (WGS) entry which is preliminary data.</text>
</comment>
<feature type="compositionally biased region" description="Low complexity" evidence="6">
    <location>
        <begin position="26"/>
        <end position="37"/>
    </location>
</feature>
<feature type="region of interest" description="Disordered" evidence="6">
    <location>
        <begin position="1"/>
        <end position="73"/>
    </location>
</feature>